<dbReference type="SMART" id="SM00283">
    <property type="entry name" value="MA"/>
    <property type="match status" value="1"/>
</dbReference>
<feature type="domain" description="Methyl-accepting transducer" evidence="7">
    <location>
        <begin position="308"/>
        <end position="544"/>
    </location>
</feature>
<keyword evidence="6" id="KW-0472">Membrane</keyword>
<comment type="caution">
    <text evidence="10">The sequence shown here is derived from an EMBL/GenBank/DDBJ whole genome shotgun (WGS) entry which is preliminary data.</text>
</comment>
<dbReference type="PROSITE" id="PS50192">
    <property type="entry name" value="T_SNARE"/>
    <property type="match status" value="1"/>
</dbReference>
<accession>A0A7X5J8T3</accession>
<reference evidence="11" key="1">
    <citation type="submission" date="2020-01" db="EMBL/GenBank/DDBJ databases">
        <authorList>
            <person name="Fang Y."/>
            <person name="Sun R."/>
            <person name="Nie L."/>
            <person name="He J."/>
            <person name="Hao L."/>
            <person name="Wang L."/>
            <person name="Su S."/>
            <person name="Lv E."/>
            <person name="Zhang Z."/>
            <person name="Xie R."/>
            <person name="Liu H."/>
        </authorList>
    </citation>
    <scope>NUCLEOTIDE SEQUENCE [LARGE SCALE GENOMIC DNA]</scope>
    <source>
        <strain evidence="11">XCT-53</strain>
    </source>
</reference>
<dbReference type="PROSITE" id="PS50111">
    <property type="entry name" value="CHEMOTAXIS_TRANSDUC_2"/>
    <property type="match status" value="1"/>
</dbReference>
<keyword evidence="2" id="KW-0997">Cell inner membrane</keyword>
<dbReference type="GO" id="GO:0004888">
    <property type="term" value="F:transmembrane signaling receptor activity"/>
    <property type="evidence" value="ECO:0007669"/>
    <property type="project" value="InterPro"/>
</dbReference>
<dbReference type="SUPFAM" id="SSF58104">
    <property type="entry name" value="Methyl-accepting chemotaxis protein (MCP) signaling domain"/>
    <property type="match status" value="1"/>
</dbReference>
<dbReference type="EMBL" id="JAABLQ010000001">
    <property type="protein sequence ID" value="NBN79034.1"/>
    <property type="molecule type" value="Genomic_DNA"/>
</dbReference>
<dbReference type="InterPro" id="IPR004089">
    <property type="entry name" value="MCPsignal_dom"/>
</dbReference>
<dbReference type="PRINTS" id="PR00260">
    <property type="entry name" value="CHEMTRNSDUCR"/>
</dbReference>
<evidence type="ECO:0000313" key="11">
    <source>
        <dbReference type="Proteomes" id="UP000586722"/>
    </source>
</evidence>
<dbReference type="GO" id="GO:0005886">
    <property type="term" value="C:plasma membrane"/>
    <property type="evidence" value="ECO:0007669"/>
    <property type="project" value="UniProtKB-SubCell"/>
</dbReference>
<evidence type="ECO:0000256" key="4">
    <source>
        <dbReference type="ARBA" id="ARBA00029447"/>
    </source>
</evidence>
<comment type="subcellular location">
    <subcellularLocation>
        <location evidence="1">Cell inner membrane</location>
        <topology evidence="1">Multi-pass membrane protein</topology>
    </subcellularLocation>
</comment>
<dbReference type="RefSeq" id="WP_161708784.1">
    <property type="nucleotide sequence ID" value="NZ_JAABLQ010000001.1"/>
</dbReference>
<feature type="transmembrane region" description="Helical" evidence="6">
    <location>
        <begin position="191"/>
        <end position="212"/>
    </location>
</feature>
<evidence type="ECO:0000256" key="3">
    <source>
        <dbReference type="ARBA" id="ARBA00023224"/>
    </source>
</evidence>
<dbReference type="PROSITE" id="PS50885">
    <property type="entry name" value="HAMP"/>
    <property type="match status" value="1"/>
</dbReference>
<dbReference type="PANTHER" id="PTHR32089">
    <property type="entry name" value="METHYL-ACCEPTING CHEMOTAXIS PROTEIN MCPB"/>
    <property type="match status" value="1"/>
</dbReference>
<keyword evidence="2" id="KW-1003">Cell membrane</keyword>
<dbReference type="Gene3D" id="1.10.287.950">
    <property type="entry name" value="Methyl-accepting chemotaxis protein"/>
    <property type="match status" value="1"/>
</dbReference>
<evidence type="ECO:0000259" key="7">
    <source>
        <dbReference type="PROSITE" id="PS50111"/>
    </source>
</evidence>
<dbReference type="Proteomes" id="UP000586722">
    <property type="component" value="Unassembled WGS sequence"/>
</dbReference>
<keyword evidence="11" id="KW-1185">Reference proteome</keyword>
<keyword evidence="6" id="KW-0812">Transmembrane</keyword>
<dbReference type="Pfam" id="PF00015">
    <property type="entry name" value="MCPsignal"/>
    <property type="match status" value="1"/>
</dbReference>
<keyword evidence="6" id="KW-1133">Transmembrane helix</keyword>
<proteinExistence type="inferred from homology"/>
<dbReference type="SMART" id="SM00304">
    <property type="entry name" value="HAMP"/>
    <property type="match status" value="1"/>
</dbReference>
<dbReference type="Gene3D" id="6.10.340.10">
    <property type="match status" value="1"/>
</dbReference>
<dbReference type="InterPro" id="IPR004090">
    <property type="entry name" value="Chemotax_Me-accpt_rcpt"/>
</dbReference>
<dbReference type="AlphaFoldDB" id="A0A7X5J8T3"/>
<evidence type="ECO:0000259" key="9">
    <source>
        <dbReference type="PROSITE" id="PS50885"/>
    </source>
</evidence>
<evidence type="ECO:0000259" key="8">
    <source>
        <dbReference type="PROSITE" id="PS50192"/>
    </source>
</evidence>
<evidence type="ECO:0000256" key="2">
    <source>
        <dbReference type="ARBA" id="ARBA00022519"/>
    </source>
</evidence>
<dbReference type="GO" id="GO:0006935">
    <property type="term" value="P:chemotaxis"/>
    <property type="evidence" value="ECO:0007669"/>
    <property type="project" value="InterPro"/>
</dbReference>
<organism evidence="10 11">
    <name type="scientific">Pannonibacter tanglangensis</name>
    <dbReference type="NCBI Taxonomy" id="2750084"/>
    <lineage>
        <taxon>Bacteria</taxon>
        <taxon>Pseudomonadati</taxon>
        <taxon>Pseudomonadota</taxon>
        <taxon>Alphaproteobacteria</taxon>
        <taxon>Hyphomicrobiales</taxon>
        <taxon>Stappiaceae</taxon>
        <taxon>Pannonibacter</taxon>
    </lineage>
</organism>
<comment type="similarity">
    <text evidence="4">Belongs to the methyl-accepting chemotaxis (MCP) protein family.</text>
</comment>
<evidence type="ECO:0000256" key="5">
    <source>
        <dbReference type="PROSITE-ProRule" id="PRU00284"/>
    </source>
</evidence>
<gene>
    <name evidence="10" type="ORF">GWI72_12215</name>
</gene>
<dbReference type="InterPro" id="IPR003660">
    <property type="entry name" value="HAMP_dom"/>
</dbReference>
<evidence type="ECO:0000313" key="10">
    <source>
        <dbReference type="EMBL" id="NBN79034.1"/>
    </source>
</evidence>
<evidence type="ECO:0000256" key="6">
    <source>
        <dbReference type="SAM" id="Phobius"/>
    </source>
</evidence>
<evidence type="ECO:0000256" key="1">
    <source>
        <dbReference type="ARBA" id="ARBA00004429"/>
    </source>
</evidence>
<name>A0A7X5J8T3_9HYPH</name>
<feature type="domain" description="T-SNARE coiled-coil homology" evidence="8">
    <location>
        <begin position="460"/>
        <end position="522"/>
    </location>
</feature>
<dbReference type="Pfam" id="PF00672">
    <property type="entry name" value="HAMP"/>
    <property type="match status" value="1"/>
</dbReference>
<protein>
    <submittedName>
        <fullName evidence="10">HAMP domain-containing protein</fullName>
    </submittedName>
</protein>
<dbReference type="CDD" id="cd06225">
    <property type="entry name" value="HAMP"/>
    <property type="match status" value="1"/>
</dbReference>
<dbReference type="InterPro" id="IPR000727">
    <property type="entry name" value="T_SNARE_dom"/>
</dbReference>
<keyword evidence="3 5" id="KW-0807">Transducer</keyword>
<dbReference type="GO" id="GO:0007165">
    <property type="term" value="P:signal transduction"/>
    <property type="evidence" value="ECO:0007669"/>
    <property type="project" value="UniProtKB-KW"/>
</dbReference>
<sequence length="564" mass="59962">MFMRNISVSGKVMSVVFLLSLISLINSGIGYFSLDQLNSAAGVINRTAADVKIGAQLNQNILTLSRAEYRLAADPGRVADVRRVVEETKASFRDRIAAAVANAEGEQRTMLVEIQRLFAEYEPRVARALDVAERSSNTALTADQQTILDEVATSRALADRIATELARYVDHSEATGNRRSQEAGDMASSSGLLLIGVAVVGISLGLLAGLLVSRRFIVRPLTVMVDGLQRLAKGEFEFRVDYADQKDEVGSIARAMEVFKVNAAERQGMLEEQVREASRKAERAEDIRQLTFRFQEDIDQALTILNSSATELEATAQSMASTAEETASQSGTIASAATQASANVQMVAGASEEMSSSIREVSAQIIKTSKLAANAKDQVVSATTRVSSLKTGAEAIGEIIELIRSIAEQTNLLALNATIEAARAGEAGKGFAVVANEVKSLANQTAKATEEITGQIGKMQSDVQNTVPVIELIANIIADLNDISSSVAAAAEQQSITTDEISRNISEAAQGTTEVSRNIAALSEAAETNSAATTQVLSTARALADRSGRLSTQVTKFISEIQAA</sequence>
<dbReference type="PANTHER" id="PTHR32089:SF112">
    <property type="entry name" value="LYSOZYME-LIKE PROTEIN-RELATED"/>
    <property type="match status" value="1"/>
</dbReference>
<feature type="domain" description="HAMP" evidence="9">
    <location>
        <begin position="215"/>
        <end position="268"/>
    </location>
</feature>